<dbReference type="HOGENOM" id="CLU_1730578_0_0_4"/>
<dbReference type="eggNOG" id="ENOG503361V">
    <property type="taxonomic scope" value="Bacteria"/>
</dbReference>
<sequence length="167" mass="16717">MKSLRPAPLRSPSWAGALCALALLAAPAIHAADIVVTGSWFETVDQADLAAGAGSDVRSPIESAANVATLDVTNTGGASWTVQLARSDASWPSDVAVAALRTSDGSGSGTIGGGTAYVTVSGAPQTFFTGSGDRSGIQIRLKTSGLSVRSVGPGTYSTTLTYSVVSN</sequence>
<dbReference type="Proteomes" id="UP000006552">
    <property type="component" value="Chromosome"/>
</dbReference>
<dbReference type="KEGG" id="eba:ebA2786"/>
<feature type="chain" id="PRO_5004260739" description="Fimbrial protein" evidence="1">
    <location>
        <begin position="32"/>
        <end position="167"/>
    </location>
</feature>
<feature type="signal peptide" evidence="1">
    <location>
        <begin position="1"/>
        <end position="31"/>
    </location>
</feature>
<reference evidence="2 3" key="1">
    <citation type="journal article" date="2005" name="Arch. Microbiol.">
        <title>The genome sequence of an anaerobic aromatic-degrading denitrifying bacterium, strain EbN1.</title>
        <authorList>
            <person name="Rabus R."/>
            <person name="Kube M."/>
            <person name="Heider J."/>
            <person name="Beck A."/>
            <person name="Heitmann K."/>
            <person name="Widdel F."/>
            <person name="Reinhardt R."/>
        </authorList>
    </citation>
    <scope>NUCLEOTIDE SEQUENCE [LARGE SCALE GENOMIC DNA]</scope>
    <source>
        <strain evidence="2 3">EbN1</strain>
    </source>
</reference>
<gene>
    <name evidence="2" type="ORF">ebA2786</name>
</gene>
<keyword evidence="3" id="KW-1185">Reference proteome</keyword>
<evidence type="ECO:0000313" key="3">
    <source>
        <dbReference type="Proteomes" id="UP000006552"/>
    </source>
</evidence>
<evidence type="ECO:0000313" key="2">
    <source>
        <dbReference type="EMBL" id="CAI07688.1"/>
    </source>
</evidence>
<keyword evidence="1" id="KW-0732">Signal</keyword>
<name>Q5P4S4_AROAE</name>
<dbReference type="RefSeq" id="WP_011237403.1">
    <property type="nucleotide sequence ID" value="NC_006513.1"/>
</dbReference>
<dbReference type="OrthoDB" id="5772537at2"/>
<accession>Q5P4S4</accession>
<evidence type="ECO:0000256" key="1">
    <source>
        <dbReference type="SAM" id="SignalP"/>
    </source>
</evidence>
<dbReference type="AlphaFoldDB" id="Q5P4S4"/>
<dbReference type="EMBL" id="CR555306">
    <property type="protein sequence ID" value="CAI07688.1"/>
    <property type="molecule type" value="Genomic_DNA"/>
</dbReference>
<evidence type="ECO:0008006" key="4">
    <source>
        <dbReference type="Google" id="ProtNLM"/>
    </source>
</evidence>
<proteinExistence type="predicted"/>
<protein>
    <recommendedName>
        <fullName evidence="4">Fimbrial protein</fullName>
    </recommendedName>
</protein>
<organism evidence="2 3">
    <name type="scientific">Aromatoleum aromaticum (strain DSM 19018 / LMG 30748 / EbN1)</name>
    <name type="common">Azoarcus sp. (strain EbN1)</name>
    <dbReference type="NCBI Taxonomy" id="76114"/>
    <lineage>
        <taxon>Bacteria</taxon>
        <taxon>Pseudomonadati</taxon>
        <taxon>Pseudomonadota</taxon>
        <taxon>Betaproteobacteria</taxon>
        <taxon>Rhodocyclales</taxon>
        <taxon>Rhodocyclaceae</taxon>
        <taxon>Aromatoleum</taxon>
    </lineage>
</organism>
<dbReference type="STRING" id="76114.ebA2786"/>